<keyword evidence="2 8" id="KW-0645">Protease</keyword>
<dbReference type="PANTHER" id="PTHR13604">
    <property type="entry name" value="DC12-RELATED"/>
    <property type="match status" value="1"/>
</dbReference>
<evidence type="ECO:0000256" key="7">
    <source>
        <dbReference type="ARBA" id="ARBA00023239"/>
    </source>
</evidence>
<dbReference type="OrthoDB" id="9782620at2"/>
<evidence type="ECO:0000256" key="2">
    <source>
        <dbReference type="ARBA" id="ARBA00022670"/>
    </source>
</evidence>
<dbReference type="Pfam" id="PF02586">
    <property type="entry name" value="SRAP"/>
    <property type="match status" value="1"/>
</dbReference>
<keyword evidence="5" id="KW-0190">Covalent protein-DNA linkage</keyword>
<dbReference type="EC" id="3.4.-.-" evidence="8"/>
<evidence type="ECO:0000256" key="3">
    <source>
        <dbReference type="ARBA" id="ARBA00022763"/>
    </source>
</evidence>
<dbReference type="SUPFAM" id="SSF143081">
    <property type="entry name" value="BB1717-like"/>
    <property type="match status" value="1"/>
</dbReference>
<comment type="caution">
    <text evidence="9">The sequence shown here is derived from an EMBL/GenBank/DDBJ whole genome shotgun (WGS) entry which is preliminary data.</text>
</comment>
<dbReference type="InterPro" id="IPR003738">
    <property type="entry name" value="SRAP"/>
</dbReference>
<dbReference type="Gene3D" id="3.90.1680.10">
    <property type="entry name" value="SOS response associated peptidase-like"/>
    <property type="match status" value="1"/>
</dbReference>
<organism evidence="9 10">
    <name type="scientific">Xanthobacter autotrophicus</name>
    <dbReference type="NCBI Taxonomy" id="280"/>
    <lineage>
        <taxon>Bacteria</taxon>
        <taxon>Pseudomonadati</taxon>
        <taxon>Pseudomonadota</taxon>
        <taxon>Alphaproteobacteria</taxon>
        <taxon>Hyphomicrobiales</taxon>
        <taxon>Xanthobacteraceae</taxon>
        <taxon>Xanthobacter</taxon>
    </lineage>
</organism>
<keyword evidence="4 8" id="KW-0378">Hydrolase</keyword>
<accession>A0A6C1KAL2</accession>
<evidence type="ECO:0000256" key="4">
    <source>
        <dbReference type="ARBA" id="ARBA00022801"/>
    </source>
</evidence>
<dbReference type="EMBL" id="VAUP01000038">
    <property type="protein sequence ID" value="TLX41142.1"/>
    <property type="molecule type" value="Genomic_DNA"/>
</dbReference>
<dbReference type="GO" id="GO:0008233">
    <property type="term" value="F:peptidase activity"/>
    <property type="evidence" value="ECO:0007669"/>
    <property type="project" value="UniProtKB-KW"/>
</dbReference>
<dbReference type="RefSeq" id="WP_138401186.1">
    <property type="nucleotide sequence ID" value="NZ_JBAFVI010000003.1"/>
</dbReference>
<keyword evidence="3" id="KW-0227">DNA damage</keyword>
<name>A0A6C1KAL2_XANAU</name>
<dbReference type="PANTHER" id="PTHR13604:SF0">
    <property type="entry name" value="ABASIC SITE PROCESSING PROTEIN HMCES"/>
    <property type="match status" value="1"/>
</dbReference>
<keyword evidence="6" id="KW-0238">DNA-binding</keyword>
<dbReference type="Proteomes" id="UP000305131">
    <property type="component" value="Unassembled WGS sequence"/>
</dbReference>
<proteinExistence type="inferred from homology"/>
<dbReference type="GO" id="GO:0106300">
    <property type="term" value="P:protein-DNA covalent cross-linking repair"/>
    <property type="evidence" value="ECO:0007669"/>
    <property type="project" value="InterPro"/>
</dbReference>
<dbReference type="GeneID" id="95775667"/>
<evidence type="ECO:0000313" key="9">
    <source>
        <dbReference type="EMBL" id="TLX41142.1"/>
    </source>
</evidence>
<protein>
    <recommendedName>
        <fullName evidence="8">Abasic site processing protein</fullName>
        <ecNumber evidence="8">3.4.-.-</ecNumber>
    </recommendedName>
</protein>
<dbReference type="GO" id="GO:0006508">
    <property type="term" value="P:proteolysis"/>
    <property type="evidence" value="ECO:0007669"/>
    <property type="project" value="UniProtKB-KW"/>
</dbReference>
<evidence type="ECO:0000256" key="1">
    <source>
        <dbReference type="ARBA" id="ARBA00008136"/>
    </source>
</evidence>
<gene>
    <name evidence="9" type="ORF">FBQ73_19630</name>
</gene>
<evidence type="ECO:0000256" key="5">
    <source>
        <dbReference type="ARBA" id="ARBA00023124"/>
    </source>
</evidence>
<evidence type="ECO:0000313" key="10">
    <source>
        <dbReference type="Proteomes" id="UP000305131"/>
    </source>
</evidence>
<keyword evidence="7" id="KW-0456">Lyase</keyword>
<reference evidence="9 10" key="1">
    <citation type="submission" date="2019-05" db="EMBL/GenBank/DDBJ databases">
        <authorList>
            <person name="Zhou X."/>
        </authorList>
    </citation>
    <scope>NUCLEOTIDE SEQUENCE [LARGE SCALE GENOMIC DNA]</scope>
    <source>
        <strain evidence="9 10">DSM 432</strain>
    </source>
</reference>
<evidence type="ECO:0000256" key="8">
    <source>
        <dbReference type="RuleBase" id="RU364100"/>
    </source>
</evidence>
<evidence type="ECO:0000256" key="6">
    <source>
        <dbReference type="ARBA" id="ARBA00023125"/>
    </source>
</evidence>
<comment type="similarity">
    <text evidence="1 8">Belongs to the SOS response-associated peptidase family.</text>
</comment>
<sequence>MCGRFVQQIPPARVGEMFDVDPALAALPNAPPRYNAAPTQDLMVVRRHPETGARHLSLLKWGLVPSFAKDTSGGARLINARAETAPEKLSFRAAWRARRRCIVPADGFYEWVRAPGHRQPFFISRSDGRPMALAGLWEGWKDPATGQWLRTFTILTTTADSKLRPLHERMPVILPESDIAAFLEAEDPRGLMRPFPGAGLDLWPVSPRVNAVRNDDPTLMEALSADAATEAMGLLAAQPDGAAGGSAGDYDGG</sequence>
<dbReference type="AlphaFoldDB" id="A0A6C1KAL2"/>
<dbReference type="InterPro" id="IPR036590">
    <property type="entry name" value="SRAP-like"/>
</dbReference>
<dbReference type="GO" id="GO:0003697">
    <property type="term" value="F:single-stranded DNA binding"/>
    <property type="evidence" value="ECO:0007669"/>
    <property type="project" value="InterPro"/>
</dbReference>
<dbReference type="GO" id="GO:0016829">
    <property type="term" value="F:lyase activity"/>
    <property type="evidence" value="ECO:0007669"/>
    <property type="project" value="UniProtKB-KW"/>
</dbReference>